<evidence type="ECO:0000256" key="1">
    <source>
        <dbReference type="SAM" id="Phobius"/>
    </source>
</evidence>
<organism evidence="2 3">
    <name type="scientific">Vicia faba</name>
    <name type="common">Broad bean</name>
    <name type="synonym">Faba vulgaris</name>
    <dbReference type="NCBI Taxonomy" id="3906"/>
    <lineage>
        <taxon>Eukaryota</taxon>
        <taxon>Viridiplantae</taxon>
        <taxon>Streptophyta</taxon>
        <taxon>Embryophyta</taxon>
        <taxon>Tracheophyta</taxon>
        <taxon>Spermatophyta</taxon>
        <taxon>Magnoliopsida</taxon>
        <taxon>eudicotyledons</taxon>
        <taxon>Gunneridae</taxon>
        <taxon>Pentapetalae</taxon>
        <taxon>rosids</taxon>
        <taxon>fabids</taxon>
        <taxon>Fabales</taxon>
        <taxon>Fabaceae</taxon>
        <taxon>Papilionoideae</taxon>
        <taxon>50 kb inversion clade</taxon>
        <taxon>NPAAA clade</taxon>
        <taxon>Hologalegina</taxon>
        <taxon>IRL clade</taxon>
        <taxon>Fabeae</taxon>
        <taxon>Vicia</taxon>
    </lineage>
</organism>
<dbReference type="AlphaFoldDB" id="A0AAV1B697"/>
<keyword evidence="1" id="KW-1133">Transmembrane helix</keyword>
<proteinExistence type="predicted"/>
<dbReference type="Proteomes" id="UP001157006">
    <property type="component" value="Chromosome 6"/>
</dbReference>
<protein>
    <submittedName>
        <fullName evidence="2">Uncharacterized protein</fullName>
    </submittedName>
</protein>
<name>A0AAV1B697_VICFA</name>
<dbReference type="EMBL" id="OX451741">
    <property type="protein sequence ID" value="CAI8617828.1"/>
    <property type="molecule type" value="Genomic_DNA"/>
</dbReference>
<gene>
    <name evidence="2" type="ORF">VFH_VI094720</name>
</gene>
<keyword evidence="1" id="KW-0472">Membrane</keyword>
<evidence type="ECO:0000313" key="3">
    <source>
        <dbReference type="Proteomes" id="UP001157006"/>
    </source>
</evidence>
<reference evidence="2 3" key="1">
    <citation type="submission" date="2023-01" db="EMBL/GenBank/DDBJ databases">
        <authorList>
            <person name="Kreplak J."/>
        </authorList>
    </citation>
    <scope>NUCLEOTIDE SEQUENCE [LARGE SCALE GENOMIC DNA]</scope>
</reference>
<feature type="transmembrane region" description="Helical" evidence="1">
    <location>
        <begin position="47"/>
        <end position="70"/>
    </location>
</feature>
<accession>A0AAV1B697</accession>
<keyword evidence="3" id="KW-1185">Reference proteome</keyword>
<sequence length="110" mass="12171">MTRTWRVTLFSPLSLFLKFASFSSILSVFLPDAHWFLQLNCWIHNSILLAVDLAINFFISDLANVVRGLAPNMKGKGKKQKARSLLGKATKLLPANMAKEAKPGTNPKTG</sequence>
<evidence type="ECO:0000313" key="2">
    <source>
        <dbReference type="EMBL" id="CAI8617828.1"/>
    </source>
</evidence>
<keyword evidence="1" id="KW-0812">Transmembrane</keyword>